<dbReference type="Gene3D" id="3.30.1330.20">
    <property type="entry name" value="Tubulin/FtsZ, C-terminal domain"/>
    <property type="match status" value="1"/>
</dbReference>
<dbReference type="GO" id="GO:0005525">
    <property type="term" value="F:GTP binding"/>
    <property type="evidence" value="ECO:0007669"/>
    <property type="project" value="UniProtKB-UniRule"/>
</dbReference>
<dbReference type="AlphaFoldDB" id="M3YIU7"/>
<reference evidence="15" key="1">
    <citation type="submission" date="2024-06" db="UniProtKB">
        <authorList>
            <consortium name="Ensembl"/>
        </authorList>
    </citation>
    <scope>IDENTIFICATION</scope>
</reference>
<comment type="subcellular location">
    <subcellularLocation>
        <location evidence="2">Cytoplasm</location>
        <location evidence="2">Cytoskeleton</location>
    </subcellularLocation>
</comment>
<name>M3YIU7_MUSPF</name>
<dbReference type="SMART" id="SM00864">
    <property type="entry name" value="Tubulin"/>
    <property type="match status" value="1"/>
</dbReference>
<dbReference type="GO" id="GO:0007017">
    <property type="term" value="P:microtubule-based process"/>
    <property type="evidence" value="ECO:0007669"/>
    <property type="project" value="InterPro"/>
</dbReference>
<dbReference type="HOGENOM" id="CLU_015718_0_0_1"/>
<dbReference type="GeneTree" id="ENSGT00940000154457"/>
<evidence type="ECO:0000256" key="2">
    <source>
        <dbReference type="ARBA" id="ARBA00004245"/>
    </source>
</evidence>
<evidence type="ECO:0000256" key="7">
    <source>
        <dbReference type="ARBA" id="ARBA00022801"/>
    </source>
</evidence>
<evidence type="ECO:0000256" key="5">
    <source>
        <dbReference type="ARBA" id="ARBA00022701"/>
    </source>
</evidence>
<evidence type="ECO:0000256" key="9">
    <source>
        <dbReference type="ARBA" id="ARBA00023212"/>
    </source>
</evidence>
<evidence type="ECO:0000256" key="3">
    <source>
        <dbReference type="ARBA" id="ARBA00009636"/>
    </source>
</evidence>
<comment type="similarity">
    <text evidence="3 11">Belongs to the tubulin family.</text>
</comment>
<dbReference type="InterPro" id="IPR000217">
    <property type="entry name" value="Tubulin"/>
</dbReference>
<evidence type="ECO:0000256" key="11">
    <source>
        <dbReference type="RuleBase" id="RU000352"/>
    </source>
</evidence>
<dbReference type="GO" id="GO:0005200">
    <property type="term" value="F:structural constituent of cytoskeleton"/>
    <property type="evidence" value="ECO:0007669"/>
    <property type="project" value="InterPro"/>
</dbReference>
<keyword evidence="7" id="KW-0378">Hydrolase</keyword>
<keyword evidence="5 11" id="KW-0493">Microtubule</keyword>
<dbReference type="InterPro" id="IPR037103">
    <property type="entry name" value="Tubulin/FtsZ-like_C"/>
</dbReference>
<sequence>RRESNSIHVGQAGVQMGNTCWEFYCQKHSVQPNGQMPSDKTTGGGNTFFREKGASKRAPRVVSVALEPVNDEVCPGTHLQLLYPDLLTTGMEDTATNYARGHYTTGEIITDLVLDQIQKRAGQCAGLQGFLRFHSFGGGTGSGSSLLMKHLSVDVGSKSRLELSVYPDVPPKPPPLPPPVPTTVVEPHSTILTPHTTPEHSDRTFMVDNLHGRHVSTGCPSYPHLNMLPGPLSPIAASLTAEALNADRTEFQSSLGPHPRIQFPLVTCGPVTFAQQAYHEQLSVAEITNTHLNQPACQPAKCDPRHGKDMAYCLLYCSDMVPKDVTAALATIKTKCTSNYTGFKVGINHQPPNVAPGGDLAKVQRAVCTMRNTTAVAEAWARLDHKSDLMYASCASAHQYVGEGMKEGAFSGAREDTAALEKDYEEVGVASVEGEHERGEEY</sequence>
<dbReference type="STRING" id="9669.ENSMPUP00000011254"/>
<keyword evidence="4" id="KW-0963">Cytoplasm</keyword>
<evidence type="ECO:0000259" key="13">
    <source>
        <dbReference type="SMART" id="SM00864"/>
    </source>
</evidence>
<keyword evidence="9" id="KW-0206">Cytoskeleton</keyword>
<dbReference type="Gene3D" id="3.40.50.1440">
    <property type="entry name" value="Tubulin/FtsZ, GTPase domain"/>
    <property type="match status" value="1"/>
</dbReference>
<dbReference type="Ensembl" id="ENSMPUT00000011442.1">
    <property type="protein sequence ID" value="ENSMPUP00000011254.1"/>
    <property type="gene ID" value="ENSMPUG00000011346.1"/>
</dbReference>
<evidence type="ECO:0000256" key="10">
    <source>
        <dbReference type="ARBA" id="ARBA00049117"/>
    </source>
</evidence>
<dbReference type="InParanoid" id="M3YIU7"/>
<dbReference type="SUPFAM" id="SSF55307">
    <property type="entry name" value="Tubulin C-terminal domain-like"/>
    <property type="match status" value="1"/>
</dbReference>
<dbReference type="PRINTS" id="PR01162">
    <property type="entry name" value="ALPHATUBULIN"/>
</dbReference>
<feature type="region of interest" description="Disordered" evidence="12">
    <location>
        <begin position="32"/>
        <end position="54"/>
    </location>
</feature>
<keyword evidence="6 11" id="KW-0547">Nucleotide-binding</keyword>
<dbReference type="Gene3D" id="1.10.287.600">
    <property type="entry name" value="Helix hairpin bin"/>
    <property type="match status" value="1"/>
</dbReference>
<proteinExistence type="inferred from homology"/>
<dbReference type="eggNOG" id="KOG1376">
    <property type="taxonomic scope" value="Eukaryota"/>
</dbReference>
<comment type="function">
    <text evidence="11">Tubulin is the major constituent of microtubules, a cylinder consisting of laterally associated linear protofilaments composed of alpha- and beta-tubulin heterodimers. Microtubules grow by the addition of GTP-tubulin dimers to the microtubule end, where a stabilizing cap forms. Below the cap, tubulin dimers are in GDP-bound state, owing to GTPase activity of alpha-tubulin.</text>
</comment>
<dbReference type="InterPro" id="IPR036525">
    <property type="entry name" value="Tubulin/FtsZ_GTPase_sf"/>
</dbReference>
<evidence type="ECO:0000256" key="6">
    <source>
        <dbReference type="ARBA" id="ARBA00022741"/>
    </source>
</evidence>
<dbReference type="Pfam" id="PF00091">
    <property type="entry name" value="Tubulin"/>
    <property type="match status" value="1"/>
</dbReference>
<evidence type="ECO:0000256" key="4">
    <source>
        <dbReference type="ARBA" id="ARBA00022490"/>
    </source>
</evidence>
<dbReference type="PRINTS" id="PR01161">
    <property type="entry name" value="TUBULIN"/>
</dbReference>
<feature type="compositionally biased region" description="Polar residues" evidence="12">
    <location>
        <begin position="32"/>
        <end position="41"/>
    </location>
</feature>
<comment type="subunit">
    <text evidence="11">Dimer of alpha and beta chains. A typical microtubule is a hollow water-filled tube with an outer diameter of 25 nm and an inner diameter of 15 nM. Alpha-beta heterodimers associate head-to-tail to form protofilaments running lengthwise along the microtubule wall with the beta-tubulin subunit facing the microtubule plus end conferring a structural polarity. Microtubules usually have 13 protofilaments but different protofilament numbers can be found in some organisms and specialized cells.</text>
</comment>
<dbReference type="GO" id="GO:0016787">
    <property type="term" value="F:hydrolase activity"/>
    <property type="evidence" value="ECO:0007669"/>
    <property type="project" value="UniProtKB-KW"/>
</dbReference>
<accession>M3YIU7</accession>
<dbReference type="EMBL" id="AEYP01019611">
    <property type="status" value="NOT_ANNOTATED_CDS"/>
    <property type="molecule type" value="Genomic_DNA"/>
</dbReference>
<dbReference type="SMART" id="SM00865">
    <property type="entry name" value="Tubulin_C"/>
    <property type="match status" value="1"/>
</dbReference>
<dbReference type="PANTHER" id="PTHR11588">
    <property type="entry name" value="TUBULIN"/>
    <property type="match status" value="1"/>
</dbReference>
<dbReference type="PROSITE" id="PS00227">
    <property type="entry name" value="TUBULIN"/>
    <property type="match status" value="1"/>
</dbReference>
<dbReference type="Pfam" id="PF03953">
    <property type="entry name" value="Tubulin_C"/>
    <property type="match status" value="1"/>
</dbReference>
<dbReference type="InterPro" id="IPR017975">
    <property type="entry name" value="Tubulin_CS"/>
</dbReference>
<dbReference type="GO" id="GO:0005874">
    <property type="term" value="C:microtubule"/>
    <property type="evidence" value="ECO:0007669"/>
    <property type="project" value="UniProtKB-KW"/>
</dbReference>
<protein>
    <recommendedName>
        <fullName evidence="11">Tubulin alpha chain</fullName>
    </recommendedName>
</protein>
<dbReference type="InterPro" id="IPR008280">
    <property type="entry name" value="Tub_FtsZ_C"/>
</dbReference>
<comment type="cofactor">
    <cofactor evidence="1">
        <name>Mg(2+)</name>
        <dbReference type="ChEBI" id="CHEBI:18420"/>
    </cofactor>
</comment>
<evidence type="ECO:0000313" key="15">
    <source>
        <dbReference type="Ensembl" id="ENSMPUP00000011254.1"/>
    </source>
</evidence>
<feature type="domain" description="Tubulin/FtsZ 2-layer sandwich" evidence="14">
    <location>
        <begin position="244"/>
        <end position="385"/>
    </location>
</feature>
<dbReference type="InterPro" id="IPR003008">
    <property type="entry name" value="Tubulin_FtsZ_GTPase"/>
</dbReference>
<evidence type="ECO:0000256" key="8">
    <source>
        <dbReference type="ARBA" id="ARBA00023134"/>
    </source>
</evidence>
<dbReference type="SUPFAM" id="SSF52490">
    <property type="entry name" value="Tubulin nucleotide-binding domain-like"/>
    <property type="match status" value="1"/>
</dbReference>
<dbReference type="InterPro" id="IPR018316">
    <property type="entry name" value="Tubulin/FtsZ_2-layer-sand-dom"/>
</dbReference>
<dbReference type="InterPro" id="IPR023123">
    <property type="entry name" value="Tubulin_C"/>
</dbReference>
<comment type="catalytic activity">
    <reaction evidence="10">
        <text>GTP + H2O = GDP + phosphate + H(+)</text>
        <dbReference type="Rhea" id="RHEA:19669"/>
        <dbReference type="ChEBI" id="CHEBI:15377"/>
        <dbReference type="ChEBI" id="CHEBI:15378"/>
        <dbReference type="ChEBI" id="CHEBI:37565"/>
        <dbReference type="ChEBI" id="CHEBI:43474"/>
        <dbReference type="ChEBI" id="CHEBI:58189"/>
    </reaction>
    <physiologicalReaction direction="left-to-right" evidence="10">
        <dbReference type="Rhea" id="RHEA:19670"/>
    </physiologicalReaction>
</comment>
<evidence type="ECO:0000256" key="1">
    <source>
        <dbReference type="ARBA" id="ARBA00001946"/>
    </source>
</evidence>
<evidence type="ECO:0000256" key="12">
    <source>
        <dbReference type="SAM" id="MobiDB-lite"/>
    </source>
</evidence>
<feature type="domain" description="Tubulin/FtsZ GTPase" evidence="13">
    <location>
        <begin position="45"/>
        <end position="243"/>
    </location>
</feature>
<organism evidence="15">
    <name type="scientific">Mustela putorius furo</name>
    <name type="common">European domestic ferret</name>
    <name type="synonym">Mustela furo</name>
    <dbReference type="NCBI Taxonomy" id="9669"/>
    <lineage>
        <taxon>Eukaryota</taxon>
        <taxon>Metazoa</taxon>
        <taxon>Chordata</taxon>
        <taxon>Craniata</taxon>
        <taxon>Vertebrata</taxon>
        <taxon>Euteleostomi</taxon>
        <taxon>Mammalia</taxon>
        <taxon>Eutheria</taxon>
        <taxon>Laurasiatheria</taxon>
        <taxon>Carnivora</taxon>
        <taxon>Caniformia</taxon>
        <taxon>Musteloidea</taxon>
        <taxon>Mustelidae</taxon>
        <taxon>Mustelinae</taxon>
        <taxon>Mustela</taxon>
    </lineage>
</organism>
<keyword evidence="8 11" id="KW-0342">GTP-binding</keyword>
<dbReference type="InterPro" id="IPR002452">
    <property type="entry name" value="Alpha_tubulin"/>
</dbReference>
<evidence type="ECO:0000259" key="14">
    <source>
        <dbReference type="SMART" id="SM00865"/>
    </source>
</evidence>